<accession>A0A0F9DZD9</accession>
<dbReference type="EMBL" id="LAZR01026954">
    <property type="protein sequence ID" value="KKL67183.1"/>
    <property type="molecule type" value="Genomic_DNA"/>
</dbReference>
<organism evidence="1">
    <name type="scientific">marine sediment metagenome</name>
    <dbReference type="NCBI Taxonomy" id="412755"/>
    <lineage>
        <taxon>unclassified sequences</taxon>
        <taxon>metagenomes</taxon>
        <taxon>ecological metagenomes</taxon>
    </lineage>
</organism>
<name>A0A0F9DZD9_9ZZZZ</name>
<dbReference type="AlphaFoldDB" id="A0A0F9DZD9"/>
<protein>
    <submittedName>
        <fullName evidence="1">Uncharacterized protein</fullName>
    </submittedName>
</protein>
<evidence type="ECO:0000313" key="1">
    <source>
        <dbReference type="EMBL" id="KKL67183.1"/>
    </source>
</evidence>
<sequence length="292" mass="32678">MIRKTIPIKLKEGQICWIAPFNDVHYNTEECDKFRFRRYVKWGAEKIVKGDRLVGIGLGDYDDSISPSERASVVSAKGGYGYHDTTLKQMDAAAKNFTDTFAAVLHPWKGNIAGLLEGHHFMVFSALAKDGLRSLTTTEYLCKLMDTDYLGKLAHITLDFGHGLYLKILATHGYGGARTPGARVTKRVRMSEVTRAHLYLMGHDNEKLAKSQNILDIVDGRYVAVPQVYCGTGSFQRSYPIDSSVGGYVEELLLPPSDLGPVVTEVELEKRNGRWRLECRTSLQWSLEGNQT</sequence>
<reference evidence="1" key="1">
    <citation type="journal article" date="2015" name="Nature">
        <title>Complex archaea that bridge the gap between prokaryotes and eukaryotes.</title>
        <authorList>
            <person name="Spang A."/>
            <person name="Saw J.H."/>
            <person name="Jorgensen S.L."/>
            <person name="Zaremba-Niedzwiedzka K."/>
            <person name="Martijn J."/>
            <person name="Lind A.E."/>
            <person name="van Eijk R."/>
            <person name="Schleper C."/>
            <person name="Guy L."/>
            <person name="Ettema T.J."/>
        </authorList>
    </citation>
    <scope>NUCLEOTIDE SEQUENCE</scope>
</reference>
<gene>
    <name evidence="1" type="ORF">LCGC14_2137540</name>
</gene>
<proteinExistence type="predicted"/>
<comment type="caution">
    <text evidence="1">The sequence shown here is derived from an EMBL/GenBank/DDBJ whole genome shotgun (WGS) entry which is preliminary data.</text>
</comment>